<proteinExistence type="predicted"/>
<name>A0A3T1CYG7_9BACL</name>
<reference evidence="1 2" key="1">
    <citation type="submission" date="2019-01" db="EMBL/GenBank/DDBJ databases">
        <title>Complete genome sequence of Cohnella hallensis HS21 isolated from Korean fir (Abies koreana) rhizospheric soil.</title>
        <authorList>
            <person name="Jiang L."/>
            <person name="Kang S.W."/>
            <person name="Kim S."/>
            <person name="Jung J."/>
            <person name="Kim C.Y."/>
            <person name="Kim D.H."/>
            <person name="Kim S.W."/>
            <person name="Lee J."/>
        </authorList>
    </citation>
    <scope>NUCLEOTIDE SEQUENCE [LARGE SCALE GENOMIC DNA]</scope>
    <source>
        <strain evidence="1 2">HS21</strain>
    </source>
</reference>
<dbReference type="EMBL" id="AP019400">
    <property type="protein sequence ID" value="BBI30907.1"/>
    <property type="molecule type" value="Genomic_DNA"/>
</dbReference>
<sequence length="70" mass="7667">MLTSLKSMLLPHKALSSVPATKQTLYKGAMPSHSNCDGIAPFAIEKPFVYTTSILRQDVGLHFVTKAITY</sequence>
<dbReference type="Proteomes" id="UP000289856">
    <property type="component" value="Chromosome"/>
</dbReference>
<accession>A0A3T1CYG7</accession>
<evidence type="ECO:0000313" key="2">
    <source>
        <dbReference type="Proteomes" id="UP000289856"/>
    </source>
</evidence>
<protein>
    <submittedName>
        <fullName evidence="1">Uncharacterized protein</fullName>
    </submittedName>
</protein>
<dbReference type="KEGG" id="cohn:KCTCHS21_03060"/>
<keyword evidence="2" id="KW-1185">Reference proteome</keyword>
<dbReference type="AlphaFoldDB" id="A0A3T1CYG7"/>
<evidence type="ECO:0000313" key="1">
    <source>
        <dbReference type="EMBL" id="BBI30907.1"/>
    </source>
</evidence>
<organism evidence="1 2">
    <name type="scientific">Cohnella abietis</name>
    <dbReference type="NCBI Taxonomy" id="2507935"/>
    <lineage>
        <taxon>Bacteria</taxon>
        <taxon>Bacillati</taxon>
        <taxon>Bacillota</taxon>
        <taxon>Bacilli</taxon>
        <taxon>Bacillales</taxon>
        <taxon>Paenibacillaceae</taxon>
        <taxon>Cohnella</taxon>
    </lineage>
</organism>
<gene>
    <name evidence="1" type="ORF">KCTCHS21_03060</name>
</gene>